<proteinExistence type="predicted"/>
<dbReference type="EMBL" id="AP023366">
    <property type="protein sequence ID" value="BCJ88440.1"/>
    <property type="molecule type" value="Genomic_DNA"/>
</dbReference>
<dbReference type="KEGG" id="eff:skT53_34250"/>
<evidence type="ECO:0000313" key="1">
    <source>
        <dbReference type="EMBL" id="BCJ88440.1"/>
    </source>
</evidence>
<accession>A0A7I8DIF4</accession>
<reference evidence="1 2" key="1">
    <citation type="submission" date="2020-08" db="EMBL/GenBank/DDBJ databases">
        <title>Complete Genome Sequence of Effusibacillus dendaii Strain skT53, Isolated from Farmland soil.</title>
        <authorList>
            <person name="Konishi T."/>
            <person name="Kawasaki H."/>
        </authorList>
    </citation>
    <scope>NUCLEOTIDE SEQUENCE [LARGE SCALE GENOMIC DNA]</scope>
    <source>
        <strain evidence="2">skT53</strain>
    </source>
</reference>
<dbReference type="InterPro" id="IPR024998">
    <property type="entry name" value="DUF3906"/>
</dbReference>
<dbReference type="Pfam" id="PF13046">
    <property type="entry name" value="DUF3906"/>
    <property type="match status" value="1"/>
</dbReference>
<evidence type="ECO:0008006" key="3">
    <source>
        <dbReference type="Google" id="ProtNLM"/>
    </source>
</evidence>
<sequence>MAEPEKEFYLYKLEAVLPADRLLTVIVIADSDEKAFAYAENNIVRHTIVPPKIEQLGIVQKKPLGRGGVGYVVETSQFADS</sequence>
<name>A0A7I8DIF4_9BACL</name>
<gene>
    <name evidence="1" type="ORF">skT53_34250</name>
</gene>
<dbReference type="RefSeq" id="WP_200759042.1">
    <property type="nucleotide sequence ID" value="NZ_AP023366.1"/>
</dbReference>
<protein>
    <recommendedName>
        <fullName evidence="3">DUF3906 domain-containing protein</fullName>
    </recommendedName>
</protein>
<dbReference type="AlphaFoldDB" id="A0A7I8DIF4"/>
<dbReference type="Proteomes" id="UP000593802">
    <property type="component" value="Chromosome"/>
</dbReference>
<keyword evidence="2" id="KW-1185">Reference proteome</keyword>
<evidence type="ECO:0000313" key="2">
    <source>
        <dbReference type="Proteomes" id="UP000593802"/>
    </source>
</evidence>
<organism evidence="1 2">
    <name type="scientific">Effusibacillus dendaii</name>
    <dbReference type="NCBI Taxonomy" id="2743772"/>
    <lineage>
        <taxon>Bacteria</taxon>
        <taxon>Bacillati</taxon>
        <taxon>Bacillota</taxon>
        <taxon>Bacilli</taxon>
        <taxon>Bacillales</taxon>
        <taxon>Alicyclobacillaceae</taxon>
        <taxon>Effusibacillus</taxon>
    </lineage>
</organism>